<feature type="compositionally biased region" description="Basic and acidic residues" evidence="1">
    <location>
        <begin position="171"/>
        <end position="196"/>
    </location>
</feature>
<feature type="compositionally biased region" description="Basic and acidic residues" evidence="1">
    <location>
        <begin position="577"/>
        <end position="588"/>
    </location>
</feature>
<feature type="compositionally biased region" description="Polar residues" evidence="1">
    <location>
        <begin position="410"/>
        <end position="421"/>
    </location>
</feature>
<feature type="region of interest" description="Disordered" evidence="1">
    <location>
        <begin position="24"/>
        <end position="336"/>
    </location>
</feature>
<reference evidence="3" key="1">
    <citation type="submission" date="2020-02" db="EMBL/GenBank/DDBJ databases">
        <title>Streptomyces sp. ASO4wet.</title>
        <authorList>
            <person name="Risdian C."/>
            <person name="Landwehr W."/>
            <person name="Schupp P."/>
            <person name="Wink J."/>
        </authorList>
    </citation>
    <scope>NUCLEOTIDE SEQUENCE [LARGE SCALE GENOMIC DNA]</scope>
    <source>
        <strain evidence="3">ASO4wet</strain>
    </source>
</reference>
<dbReference type="AlphaFoldDB" id="A0A7T1T6P6"/>
<feature type="compositionally biased region" description="Low complexity" evidence="1">
    <location>
        <begin position="109"/>
        <end position="124"/>
    </location>
</feature>
<feature type="compositionally biased region" description="Low complexity" evidence="1">
    <location>
        <begin position="205"/>
        <end position="217"/>
    </location>
</feature>
<feature type="compositionally biased region" description="Gly residues" evidence="1">
    <location>
        <begin position="593"/>
        <end position="622"/>
    </location>
</feature>
<feature type="compositionally biased region" description="Pro residues" evidence="1">
    <location>
        <begin position="141"/>
        <end position="155"/>
    </location>
</feature>
<dbReference type="Proteomes" id="UP000595046">
    <property type="component" value="Chromosome"/>
</dbReference>
<dbReference type="KEGG" id="sbat:G4Z16_14445"/>
<dbReference type="RefSeq" id="WP_197351173.1">
    <property type="nucleotide sequence ID" value="NZ_CP048882.1"/>
</dbReference>
<feature type="compositionally biased region" description="Gly residues" evidence="1">
    <location>
        <begin position="422"/>
        <end position="451"/>
    </location>
</feature>
<protein>
    <recommendedName>
        <fullName evidence="4">DUF4232 domain-containing protein</fullName>
    </recommendedName>
</protein>
<feature type="region of interest" description="Disordered" evidence="1">
    <location>
        <begin position="577"/>
        <end position="657"/>
    </location>
</feature>
<gene>
    <name evidence="2" type="ORF">G4Z16_14445</name>
</gene>
<feature type="compositionally biased region" description="Basic and acidic residues" evidence="1">
    <location>
        <begin position="318"/>
        <end position="331"/>
    </location>
</feature>
<dbReference type="EMBL" id="CP048882">
    <property type="protein sequence ID" value="QPP07384.1"/>
    <property type="molecule type" value="Genomic_DNA"/>
</dbReference>
<keyword evidence="3" id="KW-1185">Reference proteome</keyword>
<evidence type="ECO:0008006" key="4">
    <source>
        <dbReference type="Google" id="ProtNLM"/>
    </source>
</evidence>
<feature type="compositionally biased region" description="Polar residues" evidence="1">
    <location>
        <begin position="471"/>
        <end position="481"/>
    </location>
</feature>
<feature type="compositionally biased region" description="Low complexity" evidence="1">
    <location>
        <begin position="68"/>
        <end position="77"/>
    </location>
</feature>
<feature type="compositionally biased region" description="Pro residues" evidence="1">
    <location>
        <begin position="218"/>
        <end position="232"/>
    </location>
</feature>
<feature type="compositionally biased region" description="Gly residues" evidence="1">
    <location>
        <begin position="296"/>
        <end position="317"/>
    </location>
</feature>
<accession>A0A7T1T6P6</accession>
<evidence type="ECO:0000313" key="2">
    <source>
        <dbReference type="EMBL" id="QPP07384.1"/>
    </source>
</evidence>
<proteinExistence type="predicted"/>
<organism evidence="2 3">
    <name type="scientific">Streptomyces bathyalis</name>
    <dbReference type="NCBI Taxonomy" id="2710756"/>
    <lineage>
        <taxon>Bacteria</taxon>
        <taxon>Bacillati</taxon>
        <taxon>Actinomycetota</taxon>
        <taxon>Actinomycetes</taxon>
        <taxon>Kitasatosporales</taxon>
        <taxon>Streptomycetaceae</taxon>
        <taxon>Streptomyces</taxon>
    </lineage>
</organism>
<sequence>MSAYDDQDMVLSRRLRELVRLAGAGELQDVSSEPGGPYELGMHLNGHNPGGRGAAPVAAHEQGGPGTGPEEPGLPDGPHAPETPHAPDAPHVPESPEFPPHEAPESPDLPDLPGVPDVPEVDGPAEMPEIPGAPDVLRSPEIPPTPDIPPAPHVPDMPDVPEAPEIPESPGIHDEPEIPEPPRIDDPDLPELDRPVDLPGPPADLPGAPGDPSAPDAPDVPRPPDLPDPPHSAPGGPDAVLDAVAASAVTAMHSNHTYTMRFPDEPGPSGLEQPERRHGSPQEWGEGAAVPPPAPGGNGGQGSGGGLRGTGGGGSGGDGEHGPAGDGGHDGDDSEVEAELRRMLHQSVRGIEPAPEALTHLKHAVPARRAHRRRALAGAAAAVVLVGVGFPGLVNAGLIPGIEGGSSINAGEGNSQAQSVGGANGTGNTQGPGSGSGGASGNGGKSGGGDGSASPSPTQGAGSEGGDPNDTLATSAPSCGRQQLGDGSAATESPDSEGKVYGSFRVVNTSSDACTVEGEGIVGASAHGRADIERIDVLDHTAGDAATALPDPALAASELVLKPGQAYEVKWAWVPKDCEPSGDPEPKAQEGNGPEGSQGGNNGNPGGNDSGGSNGNSGGDDAGGNSSNSGGDGGESDEEASVVLSHTPDVGDPAAANTELEGACAGTLYRTGVLAAD</sequence>
<name>A0A7T1T6P6_9ACTN</name>
<feature type="region of interest" description="Disordered" evidence="1">
    <location>
        <begin position="410"/>
        <end position="498"/>
    </location>
</feature>
<feature type="compositionally biased region" description="Low complexity" evidence="1">
    <location>
        <begin position="239"/>
        <end position="251"/>
    </location>
</feature>
<evidence type="ECO:0000256" key="1">
    <source>
        <dbReference type="SAM" id="MobiDB-lite"/>
    </source>
</evidence>
<evidence type="ECO:0000313" key="3">
    <source>
        <dbReference type="Proteomes" id="UP000595046"/>
    </source>
</evidence>